<dbReference type="STRING" id="915059.NH26_01605"/>
<evidence type="ECO:0000256" key="2">
    <source>
        <dbReference type="ARBA" id="ARBA00022801"/>
    </source>
</evidence>
<protein>
    <recommendedName>
        <fullName evidence="7">DNA 3'-5' helicase</fullName>
        <ecNumber evidence="7">5.6.2.4</ecNumber>
    </recommendedName>
</protein>
<comment type="catalytic activity">
    <reaction evidence="6">
        <text>Couples ATP hydrolysis with the unwinding of duplex DNA by translocating in the 3'-5' direction.</text>
        <dbReference type="EC" id="5.6.2.4"/>
    </reaction>
</comment>
<sequence length="696" mass="80864">MKLFLYDKFWDSFIELPKQVQKATKTFIEKFRTNPKGESLHFEHIKNLKDKNLRSVRVDQTYRAIVHQPDRGDIFHLLWIDHHDKAYRWAANKMFQWNEHTNAYQVYETNEVSESLPKNTNDSTLKVEDTSNFMESYSQEQLLKIGVPEILIPSVHQINDLDDLEKMQSHLPEDVFENIFTLFDGGDIELLIEQVQEGMQTVDVGEDDHSANNQRFFMQITAEDNLDEILSEDFKKWKVFLHPSQRKLVTSDYKGPIKVTGGAGTGKTVAAMHRAKYLLNKSSQSRILFTTYTRSLTANLKKDIKTLGIQPSQLRIENIDSVASDIARGEGIIPSDAKIIYNNSDDYKKLWEEVLEQNLSKYDADFLASEYLDVVLWNNVQDDKTYFRTPRTGRQNRLNRKERKDVWEVIAAYQQYSTKEGYFLKEEVMNKLANHYSSTEIKPFDHVLADEIQDFSNAELRFLRSIVKEECNDLFLVGDPLQNIYGKALNFSKCGINIRGNRSKRLKVNYRTTEEIRRMAVSCIKGVTFDNFEGEEEKKNGYVSLIKGTKPTYKVFKTPEEEHKEITSQIIESIKNGELDYKEICISAYKNDDLKDLRKALHKESIPYFELGNNTGDKEGVNISTFHNMKGLEFKAVFITKISKGTYPYKPYRFNDWDISKQKKMIANQKSLLYVAMTRAIAYLNISGVGERIEEL</sequence>
<gene>
    <name evidence="11" type="ORF">NH26_01605</name>
</gene>
<comment type="catalytic activity">
    <reaction evidence="8">
        <text>ATP + H2O = ADP + phosphate + H(+)</text>
        <dbReference type="Rhea" id="RHEA:13065"/>
        <dbReference type="ChEBI" id="CHEBI:15377"/>
        <dbReference type="ChEBI" id="CHEBI:15378"/>
        <dbReference type="ChEBI" id="CHEBI:30616"/>
        <dbReference type="ChEBI" id="CHEBI:43474"/>
        <dbReference type="ChEBI" id="CHEBI:456216"/>
        <dbReference type="EC" id="5.6.2.4"/>
    </reaction>
</comment>
<keyword evidence="1 9" id="KW-0547">Nucleotide-binding</keyword>
<keyword evidence="5" id="KW-0413">Isomerase</keyword>
<dbReference type="InterPro" id="IPR027417">
    <property type="entry name" value="P-loop_NTPase"/>
</dbReference>
<evidence type="ECO:0000256" key="8">
    <source>
        <dbReference type="ARBA" id="ARBA00048988"/>
    </source>
</evidence>
<evidence type="ECO:0000313" key="12">
    <source>
        <dbReference type="Proteomes" id="UP000179797"/>
    </source>
</evidence>
<dbReference type="PROSITE" id="PS51198">
    <property type="entry name" value="UVRD_HELICASE_ATP_BIND"/>
    <property type="match status" value="1"/>
</dbReference>
<dbReference type="EMBL" id="JRYR02000001">
    <property type="protein sequence ID" value="OHX65140.1"/>
    <property type="molecule type" value="Genomic_DNA"/>
</dbReference>
<dbReference type="InterPro" id="IPR014016">
    <property type="entry name" value="UvrD-like_ATP-bd"/>
</dbReference>
<keyword evidence="4 9" id="KW-0067">ATP-binding</keyword>
<dbReference type="PANTHER" id="PTHR11070">
    <property type="entry name" value="UVRD / RECB / PCRA DNA HELICASE FAMILY MEMBER"/>
    <property type="match status" value="1"/>
</dbReference>
<dbReference type="SUPFAM" id="SSF143011">
    <property type="entry name" value="RelE-like"/>
    <property type="match status" value="1"/>
</dbReference>
<dbReference type="GO" id="GO:0003677">
    <property type="term" value="F:DNA binding"/>
    <property type="evidence" value="ECO:0007669"/>
    <property type="project" value="InterPro"/>
</dbReference>
<evidence type="ECO:0000256" key="4">
    <source>
        <dbReference type="ARBA" id="ARBA00022840"/>
    </source>
</evidence>
<evidence type="ECO:0000256" key="3">
    <source>
        <dbReference type="ARBA" id="ARBA00022806"/>
    </source>
</evidence>
<evidence type="ECO:0000256" key="1">
    <source>
        <dbReference type="ARBA" id="ARBA00022741"/>
    </source>
</evidence>
<dbReference type="Gene3D" id="3.30.2310.20">
    <property type="entry name" value="RelE-like"/>
    <property type="match status" value="1"/>
</dbReference>
<evidence type="ECO:0000256" key="6">
    <source>
        <dbReference type="ARBA" id="ARBA00034617"/>
    </source>
</evidence>
<dbReference type="InterPro" id="IPR014017">
    <property type="entry name" value="DNA_helicase_UvrD-like_C"/>
</dbReference>
<feature type="binding site" evidence="9">
    <location>
        <begin position="261"/>
        <end position="268"/>
    </location>
    <ligand>
        <name>ATP</name>
        <dbReference type="ChEBI" id="CHEBI:30616"/>
    </ligand>
</feature>
<evidence type="ECO:0000313" key="11">
    <source>
        <dbReference type="EMBL" id="OHX65140.1"/>
    </source>
</evidence>
<dbReference type="GO" id="GO:0005524">
    <property type="term" value="F:ATP binding"/>
    <property type="evidence" value="ECO:0007669"/>
    <property type="project" value="UniProtKB-UniRule"/>
</dbReference>
<dbReference type="RefSeq" id="WP_044226869.1">
    <property type="nucleotide sequence ID" value="NZ_JRYR02000001.1"/>
</dbReference>
<organism evidence="11 12">
    <name type="scientific">Flammeovirga pacifica</name>
    <dbReference type="NCBI Taxonomy" id="915059"/>
    <lineage>
        <taxon>Bacteria</taxon>
        <taxon>Pseudomonadati</taxon>
        <taxon>Bacteroidota</taxon>
        <taxon>Cytophagia</taxon>
        <taxon>Cytophagales</taxon>
        <taxon>Flammeovirgaceae</taxon>
        <taxon>Flammeovirga</taxon>
    </lineage>
</organism>
<dbReference type="GO" id="GO:0043138">
    <property type="term" value="F:3'-5' DNA helicase activity"/>
    <property type="evidence" value="ECO:0007669"/>
    <property type="project" value="UniProtKB-EC"/>
</dbReference>
<proteinExistence type="predicted"/>
<accession>A0A1S1YVW0</accession>
<dbReference type="AlphaFoldDB" id="A0A1S1YVW0"/>
<dbReference type="InterPro" id="IPR000212">
    <property type="entry name" value="DNA_helicase_UvrD/REP"/>
</dbReference>
<evidence type="ECO:0000256" key="7">
    <source>
        <dbReference type="ARBA" id="ARBA00034808"/>
    </source>
</evidence>
<comment type="caution">
    <text evidence="11">The sequence shown here is derived from an EMBL/GenBank/DDBJ whole genome shotgun (WGS) entry which is preliminary data.</text>
</comment>
<dbReference type="InterPro" id="IPR035093">
    <property type="entry name" value="RelE/ParE_toxin_dom_sf"/>
</dbReference>
<keyword evidence="2 9" id="KW-0378">Hydrolase</keyword>
<keyword evidence="12" id="KW-1185">Reference proteome</keyword>
<dbReference type="OrthoDB" id="9809039at2"/>
<dbReference type="PANTHER" id="PTHR11070:SF45">
    <property type="entry name" value="DNA 3'-5' HELICASE"/>
    <property type="match status" value="1"/>
</dbReference>
<keyword evidence="3 9" id="KW-0347">Helicase</keyword>
<dbReference type="Proteomes" id="UP000179797">
    <property type="component" value="Unassembled WGS sequence"/>
</dbReference>
<dbReference type="Gene3D" id="3.40.50.300">
    <property type="entry name" value="P-loop containing nucleotide triphosphate hydrolases"/>
    <property type="match status" value="2"/>
</dbReference>
<evidence type="ECO:0000256" key="5">
    <source>
        <dbReference type="ARBA" id="ARBA00023235"/>
    </source>
</evidence>
<dbReference type="SUPFAM" id="SSF52540">
    <property type="entry name" value="P-loop containing nucleoside triphosphate hydrolases"/>
    <property type="match status" value="1"/>
</dbReference>
<feature type="domain" description="UvrD-like helicase ATP-binding" evidence="10">
    <location>
        <begin position="240"/>
        <end position="513"/>
    </location>
</feature>
<dbReference type="GO" id="GO:0000725">
    <property type="term" value="P:recombinational repair"/>
    <property type="evidence" value="ECO:0007669"/>
    <property type="project" value="TreeGrafter"/>
</dbReference>
<name>A0A1S1YVW0_FLAPC</name>
<dbReference type="EC" id="5.6.2.4" evidence="7"/>
<dbReference type="GO" id="GO:0016887">
    <property type="term" value="F:ATP hydrolysis activity"/>
    <property type="evidence" value="ECO:0007669"/>
    <property type="project" value="RHEA"/>
</dbReference>
<evidence type="ECO:0000256" key="9">
    <source>
        <dbReference type="PROSITE-ProRule" id="PRU00560"/>
    </source>
</evidence>
<dbReference type="Pfam" id="PF00580">
    <property type="entry name" value="UvrD-helicase"/>
    <property type="match status" value="1"/>
</dbReference>
<reference evidence="11 12" key="1">
    <citation type="journal article" date="2012" name="Int. J. Syst. Evol. Microbiol.">
        <title>Flammeovirga pacifica sp. nov., isolated from deep-sea sediment.</title>
        <authorList>
            <person name="Xu H."/>
            <person name="Fu Y."/>
            <person name="Yang N."/>
            <person name="Ding Z."/>
            <person name="Lai Q."/>
            <person name="Zeng R."/>
        </authorList>
    </citation>
    <scope>NUCLEOTIDE SEQUENCE [LARGE SCALE GENOMIC DNA]</scope>
    <source>
        <strain evidence="12">DSM 24597 / LMG 26175 / WPAGA1</strain>
    </source>
</reference>
<evidence type="ECO:0000259" key="10">
    <source>
        <dbReference type="PROSITE" id="PS51198"/>
    </source>
</evidence>
<dbReference type="Pfam" id="PF13361">
    <property type="entry name" value="UvrD_C"/>
    <property type="match status" value="2"/>
</dbReference>